<reference evidence="1 2" key="1">
    <citation type="journal article" date="2015" name="Nature">
        <title>rRNA introns, odd ribosomes, and small enigmatic genomes across a large radiation of phyla.</title>
        <authorList>
            <person name="Brown C.T."/>
            <person name="Hug L.A."/>
            <person name="Thomas B.C."/>
            <person name="Sharon I."/>
            <person name="Castelle C.J."/>
            <person name="Singh A."/>
            <person name="Wilkins M.J."/>
            <person name="Williams K.H."/>
            <person name="Banfield J.F."/>
        </authorList>
    </citation>
    <scope>NUCLEOTIDE SEQUENCE [LARGE SCALE GENOMIC DNA]</scope>
</reference>
<dbReference type="Proteomes" id="UP000034799">
    <property type="component" value="Unassembled WGS sequence"/>
</dbReference>
<comment type="caution">
    <text evidence="1">The sequence shown here is derived from an EMBL/GenBank/DDBJ whole genome shotgun (WGS) entry which is preliminary data.</text>
</comment>
<sequence length="110" mass="12659">MDPIKEKKPLKVIEIEKRFFAFIDTRPQIDKEYTHLEGSSITETSLYRFSIRITLFSENSLENISYQAFLLEPLKDTLQIGSLDAEFLSDGIWNPNPPQSLTGFCFAIPL</sequence>
<evidence type="ECO:0000313" key="2">
    <source>
        <dbReference type="Proteomes" id="UP000034799"/>
    </source>
</evidence>
<name>A0A0G0Q7S0_9BACT</name>
<dbReference type="EMBL" id="LBWK01000001">
    <property type="protein sequence ID" value="KKR06495.1"/>
    <property type="molecule type" value="Genomic_DNA"/>
</dbReference>
<accession>A0A0G0Q7S0</accession>
<proteinExistence type="predicted"/>
<dbReference type="AlphaFoldDB" id="A0A0G0Q7S0"/>
<gene>
    <name evidence="1" type="ORF">UT34_C0001G0536</name>
</gene>
<protein>
    <submittedName>
        <fullName evidence="1">Uncharacterized protein</fullName>
    </submittedName>
</protein>
<organism evidence="1 2">
    <name type="scientific">candidate division WS6 bacterium GW2011_GWF2_39_15</name>
    <dbReference type="NCBI Taxonomy" id="1619100"/>
    <lineage>
        <taxon>Bacteria</taxon>
        <taxon>Candidatus Dojkabacteria</taxon>
    </lineage>
</organism>
<evidence type="ECO:0000313" key="1">
    <source>
        <dbReference type="EMBL" id="KKR06495.1"/>
    </source>
</evidence>